<accession>A0A2A2M316</accession>
<organism evidence="2 3">
    <name type="scientific">Diploscapter pachys</name>
    <dbReference type="NCBI Taxonomy" id="2018661"/>
    <lineage>
        <taxon>Eukaryota</taxon>
        <taxon>Metazoa</taxon>
        <taxon>Ecdysozoa</taxon>
        <taxon>Nematoda</taxon>
        <taxon>Chromadorea</taxon>
        <taxon>Rhabditida</taxon>
        <taxon>Rhabditina</taxon>
        <taxon>Rhabditomorpha</taxon>
        <taxon>Rhabditoidea</taxon>
        <taxon>Rhabditidae</taxon>
        <taxon>Diploscapter</taxon>
    </lineage>
</organism>
<evidence type="ECO:0000313" key="3">
    <source>
        <dbReference type="Proteomes" id="UP000218231"/>
    </source>
</evidence>
<dbReference type="EMBL" id="LIAE01006081">
    <property type="protein sequence ID" value="PAV92685.1"/>
    <property type="molecule type" value="Genomic_DNA"/>
</dbReference>
<reference evidence="2 3" key="1">
    <citation type="journal article" date="2017" name="Curr. Biol.">
        <title>Genome architecture and evolution of a unichromosomal asexual nematode.</title>
        <authorList>
            <person name="Fradin H."/>
            <person name="Zegar C."/>
            <person name="Gutwein M."/>
            <person name="Lucas J."/>
            <person name="Kovtun M."/>
            <person name="Corcoran D."/>
            <person name="Baugh L.R."/>
            <person name="Kiontke K."/>
            <person name="Gunsalus K."/>
            <person name="Fitch D.H."/>
            <person name="Piano F."/>
        </authorList>
    </citation>
    <scope>NUCLEOTIDE SEQUENCE [LARGE SCALE GENOMIC DNA]</scope>
    <source>
        <strain evidence="2">PF1309</strain>
    </source>
</reference>
<gene>
    <name evidence="2" type="ORF">WR25_24640</name>
</gene>
<dbReference type="AlphaFoldDB" id="A0A2A2M316"/>
<feature type="compositionally biased region" description="Basic and acidic residues" evidence="1">
    <location>
        <begin position="92"/>
        <end position="102"/>
    </location>
</feature>
<comment type="caution">
    <text evidence="2">The sequence shown here is derived from an EMBL/GenBank/DDBJ whole genome shotgun (WGS) entry which is preliminary data.</text>
</comment>
<proteinExistence type="predicted"/>
<name>A0A2A2M316_9BILA</name>
<protein>
    <submittedName>
        <fullName evidence="2">Uncharacterized protein</fullName>
    </submittedName>
</protein>
<evidence type="ECO:0000256" key="1">
    <source>
        <dbReference type="SAM" id="MobiDB-lite"/>
    </source>
</evidence>
<sequence>MRRAAVAVEAVGLRIGIQPQRLDPRQPRSSESMRHIGLEVELVALVPTAREEALILRIDCRETREEPLVHLVRGARDARADRGGDPIAPRPDLLHRGDRRIGDAGQRPLPPGMRRADHARLRIREQHRRAIRGQDAEQQSRPVGDERVGMRALGIGIGGVDAYHVRRMDLIQRCERRTGQYCRRRPPPILRNRHGIVLRSKADVQARDHPLRHAAAPPEKTVRHIAEPAGADHLDVAHRPSRIR</sequence>
<feature type="region of interest" description="Disordered" evidence="1">
    <location>
        <begin position="79"/>
        <end position="113"/>
    </location>
</feature>
<evidence type="ECO:0000313" key="2">
    <source>
        <dbReference type="EMBL" id="PAV92685.1"/>
    </source>
</evidence>
<dbReference type="Proteomes" id="UP000218231">
    <property type="component" value="Unassembled WGS sequence"/>
</dbReference>
<keyword evidence="3" id="KW-1185">Reference proteome</keyword>